<dbReference type="EMBL" id="KB097579">
    <property type="protein sequence ID" value="ESN93912.1"/>
    <property type="molecule type" value="Genomic_DNA"/>
</dbReference>
<dbReference type="RefSeq" id="XP_009027890.1">
    <property type="nucleotide sequence ID" value="XM_009029642.1"/>
</dbReference>
<name>T1FFQ7_HELRO</name>
<dbReference type="EMBL" id="AMQM01007157">
    <property type="status" value="NOT_ANNOTATED_CDS"/>
    <property type="molecule type" value="Genomic_DNA"/>
</dbReference>
<reference evidence="2" key="3">
    <citation type="submission" date="2015-06" db="UniProtKB">
        <authorList>
            <consortium name="EnsemblMetazoa"/>
        </authorList>
    </citation>
    <scope>IDENTIFICATION</scope>
</reference>
<dbReference type="GeneID" id="20207656"/>
<evidence type="ECO:0000313" key="1">
    <source>
        <dbReference type="EMBL" id="ESN93912.1"/>
    </source>
</evidence>
<sequence>MDSVVNSNQTYAHQAETKENSMLKKKLTKTSFENKLQIFPPISQILENNKKCSTFDIKVPSTKADNNSTQIKTTGSDEEKLTTNSEVQNKKNETFSNSSINKTNSDYLDVQSNKSVHCKNSFYVIDIPIEKKSVTNERSNNKSNMCQTNKVISNKSKDSNLNKYISKLSGIKLKAPVSSVDDMWNTITKKQDKKNGDKKKCLSDFKNNNKNANFNSNKNIIELNNLYKTSNEKTCASRQTVFSKYFNPDKTEKCHKTADFKNLQNQLNSKSTVDLVQLGCREKDFENMSESEHRIWTSLQNLDIPSWYLAYPNKNRDIIGLKNARSVNDIMADIEQLSLPGEQRLQKKYNFTISVPSLTLFSNLSDGKKFENGYVESIKLEAAKNQNNSFNLTLDNFSDKQNIHDLSQTSPQKNCSRIVLKPTVFTSLSQKHIIKHTKKCYLETSSSFLKNTSTKNELIDCKLPSDIIRQQQTRTPFSKIQKQSFNEIMHEVNVKSIEDNNDKTKTNNETKEFDERLVKQHVTNQANISVESPFIVKIRKIHDPSEIRTSSDNKKFSEYVEIQETHFGNEFSNVSKKNFQNFCYDSRPLTVNLEKNVNNVMENTVVNENKTINEYDVLTLNSRINDLLDSKVSNKIPEQQTKKRESIAIIAYPLVGNEETTQKEDAFQKSFKSRTFGDDASEISDSNRKLSIDNKNNETANKEIKGSFFTSKKTFNLNFGIFKSSTKKFNGTQKKEKQNKNKNIKNYSLASYLEYTV</sequence>
<gene>
    <name evidence="2" type="primary">20207656</name>
    <name evidence="1" type="ORF">HELRODRAFT_180319</name>
</gene>
<dbReference type="EnsemblMetazoa" id="HelroT180319">
    <property type="protein sequence ID" value="HelroP180319"/>
    <property type="gene ID" value="HelroG180319"/>
</dbReference>
<reference evidence="3" key="1">
    <citation type="submission" date="2012-12" db="EMBL/GenBank/DDBJ databases">
        <authorList>
            <person name="Hellsten U."/>
            <person name="Grimwood J."/>
            <person name="Chapman J.A."/>
            <person name="Shapiro H."/>
            <person name="Aerts A."/>
            <person name="Otillar R.P."/>
            <person name="Terry A.Y."/>
            <person name="Boore J.L."/>
            <person name="Simakov O."/>
            <person name="Marletaz F."/>
            <person name="Cho S.-J."/>
            <person name="Edsinger-Gonzales E."/>
            <person name="Havlak P."/>
            <person name="Kuo D.-H."/>
            <person name="Larsson T."/>
            <person name="Lv J."/>
            <person name="Arendt D."/>
            <person name="Savage R."/>
            <person name="Osoegawa K."/>
            <person name="de Jong P."/>
            <person name="Lindberg D.R."/>
            <person name="Seaver E.C."/>
            <person name="Weisblat D.A."/>
            <person name="Putnam N.H."/>
            <person name="Grigoriev I.V."/>
            <person name="Rokhsar D.S."/>
        </authorList>
    </citation>
    <scope>NUCLEOTIDE SEQUENCE</scope>
</reference>
<dbReference type="KEGG" id="hro:HELRODRAFT_180319"/>
<organism evidence="2 3">
    <name type="scientific">Helobdella robusta</name>
    <name type="common">Californian leech</name>
    <dbReference type="NCBI Taxonomy" id="6412"/>
    <lineage>
        <taxon>Eukaryota</taxon>
        <taxon>Metazoa</taxon>
        <taxon>Spiralia</taxon>
        <taxon>Lophotrochozoa</taxon>
        <taxon>Annelida</taxon>
        <taxon>Clitellata</taxon>
        <taxon>Hirudinea</taxon>
        <taxon>Rhynchobdellida</taxon>
        <taxon>Glossiphoniidae</taxon>
        <taxon>Helobdella</taxon>
    </lineage>
</organism>
<dbReference type="AlphaFoldDB" id="T1FFQ7"/>
<dbReference type="HOGENOM" id="CLU_368145_0_0_1"/>
<dbReference type="CTD" id="20207656"/>
<evidence type="ECO:0000313" key="2">
    <source>
        <dbReference type="EnsemblMetazoa" id="HelroP180319"/>
    </source>
</evidence>
<protein>
    <submittedName>
        <fullName evidence="1 2">Uncharacterized protein</fullName>
    </submittedName>
</protein>
<proteinExistence type="predicted"/>
<keyword evidence="3" id="KW-1185">Reference proteome</keyword>
<accession>T1FFQ7</accession>
<dbReference type="InParanoid" id="T1FFQ7"/>
<evidence type="ECO:0000313" key="3">
    <source>
        <dbReference type="Proteomes" id="UP000015101"/>
    </source>
</evidence>
<dbReference type="Proteomes" id="UP000015101">
    <property type="component" value="Unassembled WGS sequence"/>
</dbReference>
<reference evidence="1 3" key="2">
    <citation type="journal article" date="2013" name="Nature">
        <title>Insights into bilaterian evolution from three spiralian genomes.</title>
        <authorList>
            <person name="Simakov O."/>
            <person name="Marletaz F."/>
            <person name="Cho S.J."/>
            <person name="Edsinger-Gonzales E."/>
            <person name="Havlak P."/>
            <person name="Hellsten U."/>
            <person name="Kuo D.H."/>
            <person name="Larsson T."/>
            <person name="Lv J."/>
            <person name="Arendt D."/>
            <person name="Savage R."/>
            <person name="Osoegawa K."/>
            <person name="de Jong P."/>
            <person name="Grimwood J."/>
            <person name="Chapman J.A."/>
            <person name="Shapiro H."/>
            <person name="Aerts A."/>
            <person name="Otillar R.P."/>
            <person name="Terry A.Y."/>
            <person name="Boore J.L."/>
            <person name="Grigoriev I.V."/>
            <person name="Lindberg D.R."/>
            <person name="Seaver E.C."/>
            <person name="Weisblat D.A."/>
            <person name="Putnam N.H."/>
            <person name="Rokhsar D.S."/>
        </authorList>
    </citation>
    <scope>NUCLEOTIDE SEQUENCE</scope>
</reference>